<name>A0A151RAV6_CAJCA</name>
<evidence type="ECO:0000256" key="1">
    <source>
        <dbReference type="SAM" id="Phobius"/>
    </source>
</evidence>
<keyword evidence="1" id="KW-0812">Transmembrane</keyword>
<feature type="transmembrane region" description="Helical" evidence="1">
    <location>
        <begin position="139"/>
        <end position="156"/>
    </location>
</feature>
<keyword evidence="1" id="KW-1133">Transmembrane helix</keyword>
<gene>
    <name evidence="3" type="ORF">KK1_039067</name>
</gene>
<dbReference type="EMBL" id="KQ483893">
    <property type="protein sequence ID" value="KYP39636.1"/>
    <property type="molecule type" value="Genomic_DNA"/>
</dbReference>
<dbReference type="Gramene" id="C.cajan_33631.t">
    <property type="protein sequence ID" value="C.cajan_33631.t.cds1"/>
    <property type="gene ID" value="C.cajan_33631"/>
</dbReference>
<dbReference type="Proteomes" id="UP000075243">
    <property type="component" value="Unassembled WGS sequence"/>
</dbReference>
<accession>A0A151RAV6</accession>
<sequence length="173" mass="20010">MWLWKCDPSKTFTVKSAYIWLHSFFSTGNVLETVLKQSFRCIWEAKAPKQAIVYAWQLLLNSLPVRASLARRGIPVINDFCALCNIEAENVCHLFLHCKISCKIWYLVLHWLGFSACLPNALDKLLVSMGGFALGKKQGRIFTTIWISVIWSLWLHRNRIVFNNGMLDIMEIF</sequence>
<reference evidence="3" key="1">
    <citation type="journal article" date="2012" name="Nat. Biotechnol.">
        <title>Draft genome sequence of pigeonpea (Cajanus cajan), an orphan legume crop of resource-poor farmers.</title>
        <authorList>
            <person name="Varshney R.K."/>
            <person name="Chen W."/>
            <person name="Li Y."/>
            <person name="Bharti A.K."/>
            <person name="Saxena R.K."/>
            <person name="Schlueter J.A."/>
            <person name="Donoghue M.T."/>
            <person name="Azam S."/>
            <person name="Fan G."/>
            <person name="Whaley A.M."/>
            <person name="Farmer A.D."/>
            <person name="Sheridan J."/>
            <person name="Iwata A."/>
            <person name="Tuteja R."/>
            <person name="Penmetsa R.V."/>
            <person name="Wu W."/>
            <person name="Upadhyaya H.D."/>
            <person name="Yang S.P."/>
            <person name="Shah T."/>
            <person name="Saxena K.B."/>
            <person name="Michael T."/>
            <person name="McCombie W.R."/>
            <person name="Yang B."/>
            <person name="Zhang G."/>
            <person name="Yang H."/>
            <person name="Wang J."/>
            <person name="Spillane C."/>
            <person name="Cook D.R."/>
            <person name="May G.D."/>
            <person name="Xu X."/>
            <person name="Jackson S.A."/>
        </authorList>
    </citation>
    <scope>NUCLEOTIDE SEQUENCE [LARGE SCALE GENOMIC DNA]</scope>
</reference>
<dbReference type="OMA" id="ACHAKLP"/>
<protein>
    <recommendedName>
        <fullName evidence="2">Reverse transcriptase zinc-binding domain-containing protein</fullName>
    </recommendedName>
</protein>
<evidence type="ECO:0000313" key="3">
    <source>
        <dbReference type="EMBL" id="KYP39636.1"/>
    </source>
</evidence>
<evidence type="ECO:0000313" key="4">
    <source>
        <dbReference type="Proteomes" id="UP000075243"/>
    </source>
</evidence>
<keyword evidence="1" id="KW-0472">Membrane</keyword>
<dbReference type="AlphaFoldDB" id="A0A151RAV6"/>
<keyword evidence="4" id="KW-1185">Reference proteome</keyword>
<evidence type="ECO:0000259" key="2">
    <source>
        <dbReference type="Pfam" id="PF13966"/>
    </source>
</evidence>
<feature type="domain" description="Reverse transcriptase zinc-binding" evidence="2">
    <location>
        <begin position="12"/>
        <end position="105"/>
    </location>
</feature>
<proteinExistence type="predicted"/>
<feature type="transmembrane region" description="Helical" evidence="1">
    <location>
        <begin position="104"/>
        <end position="127"/>
    </location>
</feature>
<dbReference type="InterPro" id="IPR026960">
    <property type="entry name" value="RVT-Znf"/>
</dbReference>
<dbReference type="Pfam" id="PF13966">
    <property type="entry name" value="zf-RVT"/>
    <property type="match status" value="1"/>
</dbReference>
<organism evidence="3 4">
    <name type="scientific">Cajanus cajan</name>
    <name type="common">Pigeon pea</name>
    <name type="synonym">Cajanus indicus</name>
    <dbReference type="NCBI Taxonomy" id="3821"/>
    <lineage>
        <taxon>Eukaryota</taxon>
        <taxon>Viridiplantae</taxon>
        <taxon>Streptophyta</taxon>
        <taxon>Embryophyta</taxon>
        <taxon>Tracheophyta</taxon>
        <taxon>Spermatophyta</taxon>
        <taxon>Magnoliopsida</taxon>
        <taxon>eudicotyledons</taxon>
        <taxon>Gunneridae</taxon>
        <taxon>Pentapetalae</taxon>
        <taxon>rosids</taxon>
        <taxon>fabids</taxon>
        <taxon>Fabales</taxon>
        <taxon>Fabaceae</taxon>
        <taxon>Papilionoideae</taxon>
        <taxon>50 kb inversion clade</taxon>
        <taxon>NPAAA clade</taxon>
        <taxon>indigoferoid/millettioid clade</taxon>
        <taxon>Phaseoleae</taxon>
        <taxon>Cajanus</taxon>
    </lineage>
</organism>